<evidence type="ECO:0000313" key="5">
    <source>
        <dbReference type="Proteomes" id="UP001431209"/>
    </source>
</evidence>
<comment type="caution">
    <text evidence="4">The sequence shown here is derived from an EMBL/GenBank/DDBJ whole genome shotgun (WGS) entry which is preliminary data.</text>
</comment>
<dbReference type="GO" id="GO:0005096">
    <property type="term" value="F:GTPase activator activity"/>
    <property type="evidence" value="ECO:0007669"/>
    <property type="project" value="UniProtKB-KW"/>
</dbReference>
<dbReference type="Gene3D" id="1.10.506.10">
    <property type="entry name" value="GTPase Activation - p120gap, domain 1"/>
    <property type="match status" value="1"/>
</dbReference>
<dbReference type="PANTHER" id="PTHR10194">
    <property type="entry name" value="RAS GTPASE-ACTIVATING PROTEINS"/>
    <property type="match status" value="1"/>
</dbReference>
<feature type="compositionally biased region" description="Polar residues" evidence="2">
    <location>
        <begin position="522"/>
        <end position="535"/>
    </location>
</feature>
<dbReference type="EMBL" id="JAOPGA020001165">
    <property type="protein sequence ID" value="KAL0485768.1"/>
    <property type="molecule type" value="Genomic_DNA"/>
</dbReference>
<dbReference type="InterPro" id="IPR008936">
    <property type="entry name" value="Rho_GTPase_activation_prot"/>
</dbReference>
<evidence type="ECO:0000259" key="3">
    <source>
        <dbReference type="PROSITE" id="PS50018"/>
    </source>
</evidence>
<reference evidence="4 5" key="1">
    <citation type="submission" date="2024-03" db="EMBL/GenBank/DDBJ databases">
        <title>The Acrasis kona genome and developmental transcriptomes reveal deep origins of eukaryotic multicellular pathways.</title>
        <authorList>
            <person name="Sheikh S."/>
            <person name="Fu C.-J."/>
            <person name="Brown M.W."/>
            <person name="Baldauf S.L."/>
        </authorList>
    </citation>
    <scope>NUCLEOTIDE SEQUENCE [LARGE SCALE GENOMIC DNA]</scope>
    <source>
        <strain evidence="4 5">ATCC MYA-3509</strain>
    </source>
</reference>
<dbReference type="SUPFAM" id="SSF48350">
    <property type="entry name" value="GTPase activation domain, GAP"/>
    <property type="match status" value="1"/>
</dbReference>
<dbReference type="PROSITE" id="PS50018">
    <property type="entry name" value="RAS_GTPASE_ACTIV_2"/>
    <property type="match status" value="1"/>
</dbReference>
<keyword evidence="5" id="KW-1185">Reference proteome</keyword>
<evidence type="ECO:0000313" key="4">
    <source>
        <dbReference type="EMBL" id="KAL0485768.1"/>
    </source>
</evidence>
<feature type="compositionally biased region" description="Polar residues" evidence="2">
    <location>
        <begin position="377"/>
        <end position="386"/>
    </location>
</feature>
<feature type="compositionally biased region" description="Polar residues" evidence="2">
    <location>
        <begin position="457"/>
        <end position="472"/>
    </location>
</feature>
<keyword evidence="1" id="KW-0343">GTPase activation</keyword>
<name>A0AAW2Z9X6_9EUKA</name>
<dbReference type="InterPro" id="IPR023152">
    <property type="entry name" value="RasGAP_CS"/>
</dbReference>
<evidence type="ECO:0000256" key="2">
    <source>
        <dbReference type="SAM" id="MobiDB-lite"/>
    </source>
</evidence>
<feature type="compositionally biased region" description="Low complexity" evidence="2">
    <location>
        <begin position="355"/>
        <end position="365"/>
    </location>
</feature>
<feature type="compositionally biased region" description="Low complexity" evidence="2">
    <location>
        <begin position="473"/>
        <end position="488"/>
    </location>
</feature>
<evidence type="ECO:0000256" key="1">
    <source>
        <dbReference type="ARBA" id="ARBA00022468"/>
    </source>
</evidence>
<sequence length="535" mass="59445">MRQNLNYEIDDMKIQNGDKVGQADKNGIALSQLVQQTIDLILDRSFSYAPHEIRLILAHSMEVTRSRFPDSGEICVGGLLFLRFFCPAILTPQQFGLVDVNIVTPPNALRTLTLLTKALQNIANQINMVDNKKEQFMVRLQSVMSGNMSRVNDFLKRIATYEPHLQLTSAPTVIHHSSSMRANHNNIVPDHIKLKCLTLLTHFYQETFAKKLFKPERDDDKEIEIAFLRFAETLCLLDREQLETRIKELKSVAIVTSSPTTVTSTSAVAVACAEQTNTSAENSNTSTPTEAPVTETIAVAPVVVPVVVPVLRPSSLRNQSPRRNDSKSDDLIAQVLQQETLLKQQSLSAPLSSVTTTTTTPTTTTAPILIRTPPSPISQSLPSTPDKNYLQIGLTREVEEDQSSSSSSEPITPPESVSTTIMERMRTQKKIIRRPSMRPSDPNYQRNVHHHHHHHANSTTAVHNSSNNNIYRSSTAPPESSSPFSSSDSPPPSPTNSNESITPRRLNNVQIRRKIVRPPTPTASNLNRSMLSPNK</sequence>
<feature type="compositionally biased region" description="Basic residues" evidence="2">
    <location>
        <begin position="427"/>
        <end position="436"/>
    </location>
</feature>
<feature type="domain" description="Ras-GAP" evidence="3">
    <location>
        <begin position="1"/>
        <end position="124"/>
    </location>
</feature>
<gene>
    <name evidence="4" type="ORF">AKO1_003248</name>
</gene>
<feature type="compositionally biased region" description="Low complexity" evidence="2">
    <location>
        <begin position="403"/>
        <end position="421"/>
    </location>
</feature>
<dbReference type="PROSITE" id="PS00509">
    <property type="entry name" value="RAS_GTPASE_ACTIV_1"/>
    <property type="match status" value="1"/>
</dbReference>
<dbReference type="AlphaFoldDB" id="A0AAW2Z9X6"/>
<dbReference type="PANTHER" id="PTHR10194:SF60">
    <property type="entry name" value="RAS GTPASE-ACTIVATING PROTEIN RASKOL"/>
    <property type="match status" value="1"/>
</dbReference>
<dbReference type="InterPro" id="IPR039360">
    <property type="entry name" value="Ras_GTPase"/>
</dbReference>
<proteinExistence type="predicted"/>
<accession>A0AAW2Z9X6</accession>
<dbReference type="Proteomes" id="UP001431209">
    <property type="component" value="Unassembled WGS sequence"/>
</dbReference>
<organism evidence="4 5">
    <name type="scientific">Acrasis kona</name>
    <dbReference type="NCBI Taxonomy" id="1008807"/>
    <lineage>
        <taxon>Eukaryota</taxon>
        <taxon>Discoba</taxon>
        <taxon>Heterolobosea</taxon>
        <taxon>Tetramitia</taxon>
        <taxon>Eutetramitia</taxon>
        <taxon>Acrasidae</taxon>
        <taxon>Acrasis</taxon>
    </lineage>
</organism>
<dbReference type="Pfam" id="PF00616">
    <property type="entry name" value="RasGAP"/>
    <property type="match status" value="1"/>
</dbReference>
<protein>
    <recommendedName>
        <fullName evidence="3">Ras-GAP domain-containing protein</fullName>
    </recommendedName>
</protein>
<feature type="compositionally biased region" description="Basic residues" evidence="2">
    <location>
        <begin position="447"/>
        <end position="456"/>
    </location>
</feature>
<feature type="region of interest" description="Disordered" evidence="2">
    <location>
        <begin position="346"/>
        <end position="535"/>
    </location>
</feature>
<dbReference type="InterPro" id="IPR001936">
    <property type="entry name" value="RasGAP_dom"/>
</dbReference>